<dbReference type="SMART" id="SM00369">
    <property type="entry name" value="LRR_TYP"/>
    <property type="match status" value="7"/>
</dbReference>
<keyword evidence="1" id="KW-0433">Leucine-rich repeat</keyword>
<feature type="region of interest" description="Disordered" evidence="5">
    <location>
        <begin position="25"/>
        <end position="106"/>
    </location>
</feature>
<evidence type="ECO:0000256" key="4">
    <source>
        <dbReference type="SAM" id="Coils"/>
    </source>
</evidence>
<evidence type="ECO:0000256" key="5">
    <source>
        <dbReference type="SAM" id="MobiDB-lite"/>
    </source>
</evidence>
<dbReference type="Gene3D" id="3.80.10.10">
    <property type="entry name" value="Ribonuclease Inhibitor"/>
    <property type="match status" value="2"/>
</dbReference>
<evidence type="ECO:0000256" key="3">
    <source>
        <dbReference type="ARBA" id="ARBA00022741"/>
    </source>
</evidence>
<dbReference type="SUPFAM" id="SSF52540">
    <property type="entry name" value="P-loop containing nucleoside triphosphate hydrolases"/>
    <property type="match status" value="1"/>
</dbReference>
<dbReference type="PROSITE" id="PS51450">
    <property type="entry name" value="LRR"/>
    <property type="match status" value="2"/>
</dbReference>
<dbReference type="GO" id="GO:0009966">
    <property type="term" value="P:regulation of signal transduction"/>
    <property type="evidence" value="ECO:0007669"/>
    <property type="project" value="UniProtKB-ARBA"/>
</dbReference>
<dbReference type="OrthoDB" id="676979at2759"/>
<feature type="compositionally biased region" description="Low complexity" evidence="5">
    <location>
        <begin position="68"/>
        <end position="82"/>
    </location>
</feature>
<dbReference type="SMART" id="SM00365">
    <property type="entry name" value="LRR_SD22"/>
    <property type="match status" value="4"/>
</dbReference>
<dbReference type="Gene3D" id="3.40.50.300">
    <property type="entry name" value="P-loop containing nucleotide triphosphate hydrolases"/>
    <property type="match status" value="1"/>
</dbReference>
<evidence type="ECO:0000313" key="8">
    <source>
        <dbReference type="RefSeq" id="XP_013397006.1"/>
    </source>
</evidence>
<dbReference type="Pfam" id="PF23598">
    <property type="entry name" value="LRR_14"/>
    <property type="match status" value="1"/>
</dbReference>
<evidence type="ECO:0000256" key="2">
    <source>
        <dbReference type="ARBA" id="ARBA00022737"/>
    </source>
</evidence>
<dbReference type="InterPro" id="IPR027417">
    <property type="entry name" value="P-loop_NTPase"/>
</dbReference>
<evidence type="ECO:0000313" key="7">
    <source>
        <dbReference type="Proteomes" id="UP000085678"/>
    </source>
</evidence>
<feature type="domain" description="Roc" evidence="6">
    <location>
        <begin position="532"/>
        <end position="731"/>
    </location>
</feature>
<protein>
    <submittedName>
        <fullName evidence="8">Malignant fibrous histiocytoma-amplified sequence 1 homolog isoform X1</fullName>
    </submittedName>
</protein>
<accession>A0A1S3IGL4</accession>
<keyword evidence="3" id="KW-0547">Nucleotide-binding</keyword>
<reference evidence="8" key="1">
    <citation type="submission" date="2025-08" db="UniProtKB">
        <authorList>
            <consortium name="RefSeq"/>
        </authorList>
    </citation>
    <scope>IDENTIFICATION</scope>
    <source>
        <tissue evidence="8">Gonads</tissue>
    </source>
</reference>
<dbReference type="GO" id="GO:0005737">
    <property type="term" value="C:cytoplasm"/>
    <property type="evidence" value="ECO:0007669"/>
    <property type="project" value="TreeGrafter"/>
</dbReference>
<dbReference type="SUPFAM" id="SSF52058">
    <property type="entry name" value="L domain-like"/>
    <property type="match status" value="1"/>
</dbReference>
<keyword evidence="4" id="KW-0175">Coiled coil</keyword>
<feature type="coiled-coil region" evidence="4">
    <location>
        <begin position="661"/>
        <end position="703"/>
    </location>
</feature>
<dbReference type="Proteomes" id="UP000085678">
    <property type="component" value="Unplaced"/>
</dbReference>
<dbReference type="STRING" id="7574.A0A1S3IGL4"/>
<dbReference type="InterPro" id="IPR020859">
    <property type="entry name" value="ROC"/>
</dbReference>
<dbReference type="GeneID" id="106163857"/>
<dbReference type="SUPFAM" id="SSF52075">
    <property type="entry name" value="Outer arm dynein light chain 1"/>
    <property type="match status" value="1"/>
</dbReference>
<dbReference type="AlphaFoldDB" id="A0A1S3IGL4"/>
<keyword evidence="2" id="KW-0677">Repeat</keyword>
<dbReference type="InParanoid" id="A0A1S3IGL4"/>
<evidence type="ECO:0000256" key="1">
    <source>
        <dbReference type="ARBA" id="ARBA00022614"/>
    </source>
</evidence>
<name>A0A1S3IGL4_LINAN</name>
<dbReference type="InterPro" id="IPR032675">
    <property type="entry name" value="LRR_dom_sf"/>
</dbReference>
<gene>
    <name evidence="8" type="primary">LOC106163857</name>
</gene>
<organism evidence="7 8">
    <name type="scientific">Lingula anatina</name>
    <name type="common">Brachiopod</name>
    <name type="synonym">Lingula unguis</name>
    <dbReference type="NCBI Taxonomy" id="7574"/>
    <lineage>
        <taxon>Eukaryota</taxon>
        <taxon>Metazoa</taxon>
        <taxon>Spiralia</taxon>
        <taxon>Lophotrochozoa</taxon>
        <taxon>Brachiopoda</taxon>
        <taxon>Linguliformea</taxon>
        <taxon>Lingulata</taxon>
        <taxon>Lingulida</taxon>
        <taxon>Linguloidea</taxon>
        <taxon>Lingulidae</taxon>
        <taxon>Lingula</taxon>
    </lineage>
</organism>
<sequence>MSSEEAEAYIQQILKVMEARAERTDRLAERNVRSPLAPVRQRSPTGKERKNSPSMKGRNRSPSPVKPGSGSTLRGSSGSRSRSPTKLAASSTAAEEPKPIKRLTFKSPHHEDKYLRVVDLSNQGLTTVQSAYFNAKDVGEMNLSGNCLRTIPLDIRKLTHLISLNISRNGIKCSHPNDYGGLPAELDSLKFLETLIIAECNLQYIPPAVWRLKKLKKLDISRNKIQILVPEIGHLTKLEYLNLQQTGITTLPLEIAYCQELQQILLYGNAMESLPETLKELPYLCVLKMNHRSFCSVVDDYMENLIRKGQIQSEHVPQVLFEMPCPLSLDLEACKINNLPDECPNSLIEFNISKNYFHDVPKALYRIENLQYLDMSNNMISDLPQDIGQLKSVKVLKINSNVFETVPPSIGDLKHLEVLEMESNRIRCLPSEISNLTTLHTLKLAKNNIQALPDSICELYRLETLDLTDNGLTSLPLNLYKLSRLTSAHSYHLLFKTGLWLNKNPLVTPPEHVWKTTDIQKIYVYLQQLKIARTQLLRLKLILMGESQSGKTSLANAMISGKINLTAGKEDSTSIVEQRFLTTENGVNFMVYDLGGDPVYMFTHPMFLDPKALMMILYDHSTYNPDSFQSTIGKWIDLINVRTPGAVVKIVGTHTDLCEDEKVSQAKLQLIQEQVKKHQEEHEESLNKELESITDQIEKQKTIETDINFETPAAEFLEEQQKKIEGLLQNTVKMMPISIVSSTEGTKGVADVMAEMERLAVNENLFPHAHDIVDPEWDDFKSALRLHKTLFLTWDMAVEIGKSFKFDEEEVLHCLLYLRDTGDVVWFRGSSQLHDVIFHRPKYFVQVLRGIFKHNMEAFLDYEKNKVFSSKGKYEPDIFEEHRKMFLQHGQVSRQMMQCLWFYLKLGYDEFYALMDFIPRLDILYAIPQPDLPLAKHHFQPFAAIPWYNKDAEDISTVKGYWTPKLLLDIKELKVDYTFPLYYPVGLFERLSVRIQDIITERIDWKSLTYATTEDEQLLLRQHVCKKSGNHTLTIAVRGKKVEAMLPILIKLHNAFVEFASQWPGLVWYISKSYADSGKKATLDYFPKEVFDTPAPQNMSRRKSIVYLY</sequence>
<dbReference type="RefSeq" id="XP_013397006.1">
    <property type="nucleotide sequence ID" value="XM_013541552.2"/>
</dbReference>
<evidence type="ECO:0000259" key="6">
    <source>
        <dbReference type="PROSITE" id="PS51424"/>
    </source>
</evidence>
<proteinExistence type="predicted"/>
<dbReference type="PANTHER" id="PTHR48051:SF54">
    <property type="entry name" value="LEUCINE-RICH REPEAT-CONTAINING PROTEIN"/>
    <property type="match status" value="1"/>
</dbReference>
<dbReference type="Pfam" id="PF13855">
    <property type="entry name" value="LRR_8"/>
    <property type="match status" value="1"/>
</dbReference>
<dbReference type="KEGG" id="lak:106163857"/>
<keyword evidence="7" id="KW-1185">Reference proteome</keyword>
<dbReference type="Pfam" id="PF08477">
    <property type="entry name" value="Roc"/>
    <property type="match status" value="1"/>
</dbReference>
<dbReference type="GO" id="GO:0000166">
    <property type="term" value="F:nucleotide binding"/>
    <property type="evidence" value="ECO:0007669"/>
    <property type="project" value="UniProtKB-KW"/>
</dbReference>
<dbReference type="InterPro" id="IPR050216">
    <property type="entry name" value="LRR_domain-containing"/>
</dbReference>
<dbReference type="PROSITE" id="PS51424">
    <property type="entry name" value="ROC"/>
    <property type="match status" value="1"/>
</dbReference>
<dbReference type="InterPro" id="IPR003591">
    <property type="entry name" value="Leu-rich_rpt_typical-subtyp"/>
</dbReference>
<dbReference type="InterPro" id="IPR055414">
    <property type="entry name" value="LRR_R13L4/SHOC2-like"/>
</dbReference>
<dbReference type="PANTHER" id="PTHR48051">
    <property type="match status" value="1"/>
</dbReference>
<dbReference type="InterPro" id="IPR001611">
    <property type="entry name" value="Leu-rich_rpt"/>
</dbReference>
<dbReference type="OMA" id="MWKTENN"/>